<sequence>MISQTHSLAPSVCVVSVYVLPVLESWKSSQMDLLDHHKERETVAMDSDHGGVPLGPEMLRNTENEEQKRAAVHAELQRVNQLPSNSSYAAHRLRVLNKVLRLMFIQDHLSRRGVGAAFCRALSLKTRFRALSFKPSTGLAPGMNMSAAYLCEKDKAIP</sequence>
<organism evidence="1 2">
    <name type="scientific">Colocasia esculenta</name>
    <name type="common">Wild taro</name>
    <name type="synonym">Arum esculentum</name>
    <dbReference type="NCBI Taxonomy" id="4460"/>
    <lineage>
        <taxon>Eukaryota</taxon>
        <taxon>Viridiplantae</taxon>
        <taxon>Streptophyta</taxon>
        <taxon>Embryophyta</taxon>
        <taxon>Tracheophyta</taxon>
        <taxon>Spermatophyta</taxon>
        <taxon>Magnoliopsida</taxon>
        <taxon>Liliopsida</taxon>
        <taxon>Araceae</taxon>
        <taxon>Aroideae</taxon>
        <taxon>Colocasieae</taxon>
        <taxon>Colocasia</taxon>
    </lineage>
</organism>
<dbReference type="Proteomes" id="UP000652761">
    <property type="component" value="Unassembled WGS sequence"/>
</dbReference>
<proteinExistence type="predicted"/>
<dbReference type="EMBL" id="NMUH01000490">
    <property type="protein sequence ID" value="MQL80106.1"/>
    <property type="molecule type" value="Genomic_DNA"/>
</dbReference>
<protein>
    <submittedName>
        <fullName evidence="1">Uncharacterized protein</fullName>
    </submittedName>
</protein>
<keyword evidence="2" id="KW-1185">Reference proteome</keyword>
<comment type="caution">
    <text evidence="1">The sequence shown here is derived from an EMBL/GenBank/DDBJ whole genome shotgun (WGS) entry which is preliminary data.</text>
</comment>
<evidence type="ECO:0000313" key="2">
    <source>
        <dbReference type="Proteomes" id="UP000652761"/>
    </source>
</evidence>
<name>A0A843UDA6_COLES</name>
<reference evidence="1" key="1">
    <citation type="submission" date="2017-07" db="EMBL/GenBank/DDBJ databases">
        <title>Taro Niue Genome Assembly and Annotation.</title>
        <authorList>
            <person name="Atibalentja N."/>
            <person name="Keating K."/>
            <person name="Fields C.J."/>
        </authorList>
    </citation>
    <scope>NUCLEOTIDE SEQUENCE</scope>
    <source>
        <strain evidence="1">Niue_2</strain>
        <tissue evidence="1">Leaf</tissue>
    </source>
</reference>
<evidence type="ECO:0000313" key="1">
    <source>
        <dbReference type="EMBL" id="MQL80106.1"/>
    </source>
</evidence>
<gene>
    <name evidence="1" type="ORF">Taro_012550</name>
</gene>
<accession>A0A843UDA6</accession>
<dbReference type="AlphaFoldDB" id="A0A843UDA6"/>
<dbReference type="OrthoDB" id="1928932at2759"/>